<protein>
    <submittedName>
        <fullName evidence="7">LptF/LptG family permease</fullName>
    </submittedName>
</protein>
<evidence type="ECO:0000256" key="2">
    <source>
        <dbReference type="ARBA" id="ARBA00022475"/>
    </source>
</evidence>
<evidence type="ECO:0000313" key="7">
    <source>
        <dbReference type="EMBL" id="MFG3816518.1"/>
    </source>
</evidence>
<keyword evidence="2" id="KW-1003">Cell membrane</keyword>
<proteinExistence type="predicted"/>
<keyword evidence="8" id="KW-1185">Reference proteome</keyword>
<comment type="caution">
    <text evidence="7">The sequence shown here is derived from an EMBL/GenBank/DDBJ whole genome shotgun (WGS) entry which is preliminary data.</text>
</comment>
<dbReference type="PANTHER" id="PTHR33529">
    <property type="entry name" value="SLR0882 PROTEIN-RELATED"/>
    <property type="match status" value="1"/>
</dbReference>
<keyword evidence="3 6" id="KW-0812">Transmembrane</keyword>
<evidence type="ECO:0000256" key="3">
    <source>
        <dbReference type="ARBA" id="ARBA00022692"/>
    </source>
</evidence>
<evidence type="ECO:0000313" key="8">
    <source>
        <dbReference type="Proteomes" id="UP001604335"/>
    </source>
</evidence>
<evidence type="ECO:0000256" key="5">
    <source>
        <dbReference type="ARBA" id="ARBA00023136"/>
    </source>
</evidence>
<keyword evidence="4 6" id="KW-1133">Transmembrane helix</keyword>
<gene>
    <name evidence="7" type="ORF">VPK24_02625</name>
</gene>
<reference evidence="8" key="1">
    <citation type="journal article" date="2024" name="Algal Res.">
        <title>Biochemical, toxicological and genomic investigation of a high-biomass producing Limnothrix strain isolated from Italian shallow drinking water reservoir.</title>
        <authorList>
            <person name="Simonazzi M."/>
            <person name="Shishido T.K."/>
            <person name="Delbaje E."/>
            <person name="Wahlsten M."/>
            <person name="Fewer D.P."/>
            <person name="Sivonen K."/>
            <person name="Pezzolesi L."/>
            <person name="Pistocchi R."/>
        </authorList>
    </citation>
    <scope>NUCLEOTIDE SEQUENCE [LARGE SCALE GENOMIC DNA]</scope>
    <source>
        <strain evidence="8">LRLZ20PSL1</strain>
    </source>
</reference>
<accession>A0ABW7C6M4</accession>
<dbReference type="EMBL" id="JAZAQF010000012">
    <property type="protein sequence ID" value="MFG3816518.1"/>
    <property type="molecule type" value="Genomic_DNA"/>
</dbReference>
<feature type="transmembrane region" description="Helical" evidence="6">
    <location>
        <begin position="33"/>
        <end position="55"/>
    </location>
</feature>
<evidence type="ECO:0000256" key="6">
    <source>
        <dbReference type="SAM" id="Phobius"/>
    </source>
</evidence>
<dbReference type="PANTHER" id="PTHR33529:SF6">
    <property type="entry name" value="YJGP_YJGQ FAMILY PERMEASE"/>
    <property type="match status" value="1"/>
</dbReference>
<comment type="subcellular location">
    <subcellularLocation>
        <location evidence="1">Cell membrane</location>
        <topology evidence="1">Multi-pass membrane protein</topology>
    </subcellularLocation>
</comment>
<feature type="transmembrane region" description="Helical" evidence="6">
    <location>
        <begin position="121"/>
        <end position="139"/>
    </location>
</feature>
<feature type="transmembrane region" description="Helical" evidence="6">
    <location>
        <begin position="374"/>
        <end position="393"/>
    </location>
</feature>
<dbReference type="Proteomes" id="UP001604335">
    <property type="component" value="Unassembled WGS sequence"/>
</dbReference>
<evidence type="ECO:0000256" key="4">
    <source>
        <dbReference type="ARBA" id="ARBA00022989"/>
    </source>
</evidence>
<dbReference type="Pfam" id="PF03739">
    <property type="entry name" value="LptF_LptG"/>
    <property type="match status" value="1"/>
</dbReference>
<feature type="transmembrane region" description="Helical" evidence="6">
    <location>
        <begin position="344"/>
        <end position="362"/>
    </location>
</feature>
<organism evidence="7 8">
    <name type="scientific">Limnothrix redekei LRLZ20PSL1</name>
    <dbReference type="NCBI Taxonomy" id="3112953"/>
    <lineage>
        <taxon>Bacteria</taxon>
        <taxon>Bacillati</taxon>
        <taxon>Cyanobacteriota</taxon>
        <taxon>Cyanophyceae</taxon>
        <taxon>Pseudanabaenales</taxon>
        <taxon>Pseudanabaenaceae</taxon>
        <taxon>Limnothrix</taxon>
    </lineage>
</organism>
<evidence type="ECO:0000256" key="1">
    <source>
        <dbReference type="ARBA" id="ARBA00004651"/>
    </source>
</evidence>
<feature type="transmembrane region" description="Helical" evidence="6">
    <location>
        <begin position="315"/>
        <end position="332"/>
    </location>
</feature>
<sequence>MTSNTVPQPSSAPPWQNWLPQISVMDRYLAKELAMPFLFGVGAFSSIGVSVGTVFDLVRKVVEEGLPIHLAMQVMLLQMPYFIVLSFPMSTLLASMMAFGRLSNDSELVALRSCGIGVYRIVAPALVLSLFVTGLTFVFNEALVPAANYQATTILERALGTDDNQPSFREENIFYREFSEVEQPDGEKKSILSRVFYAERYDGKQMLSLTIIDRSQAGISQIVTAKSAVWNSQERAWDFRDGTIYLVAPDGSYRDILRFEQQRLQLPRTPLDLAVRDRFSNELNIAEAQERLAILRQSGERAEITKLELRIQQKYAFPFICVGFGLVGSALANRRHQRLGRATSFGVSVVVIFAYYLLAFLMDALARTEFLSPMVAAWLPLLVVGALGTGLLVRAAR</sequence>
<dbReference type="InterPro" id="IPR005495">
    <property type="entry name" value="LptG/LptF_permease"/>
</dbReference>
<feature type="transmembrane region" description="Helical" evidence="6">
    <location>
        <begin position="75"/>
        <end position="100"/>
    </location>
</feature>
<name>A0ABW7C6M4_9CYAN</name>
<keyword evidence="5 6" id="KW-0472">Membrane</keyword>